<evidence type="ECO:0000313" key="2">
    <source>
        <dbReference type="EMBL" id="KGM96097.1"/>
    </source>
</evidence>
<name>A0A0A0I5I4_CLONO</name>
<dbReference type="RefSeq" id="WP_039255325.1">
    <property type="nucleotide sequence ID" value="NZ_JENJ01000028.1"/>
</dbReference>
<dbReference type="InterPro" id="IPR027275">
    <property type="entry name" value="PRC-brl_dom"/>
</dbReference>
<dbReference type="PANTHER" id="PTHR40061">
    <property type="entry name" value="SPORULATION PROTEIN YLMC-RELATED"/>
    <property type="match status" value="1"/>
</dbReference>
<dbReference type="InterPro" id="IPR011033">
    <property type="entry name" value="PRC_barrel-like_sf"/>
</dbReference>
<dbReference type="EMBL" id="JENJ01000028">
    <property type="protein sequence ID" value="KGM96097.1"/>
    <property type="molecule type" value="Genomic_DNA"/>
</dbReference>
<dbReference type="SUPFAM" id="SSF50346">
    <property type="entry name" value="PRC-barrel domain"/>
    <property type="match status" value="1"/>
</dbReference>
<dbReference type="AlphaFoldDB" id="A0A0A0I5I4"/>
<comment type="caution">
    <text evidence="2">The sequence shown here is derived from an EMBL/GenBank/DDBJ whole genome shotgun (WGS) entry which is preliminary data.</text>
</comment>
<protein>
    <recommendedName>
        <fullName evidence="1">PRC-barrel domain-containing protein</fullName>
    </recommendedName>
</protein>
<dbReference type="OrthoDB" id="6024937at2"/>
<sequence length="85" mass="9765">MDFYSINNLKIMEVIDINTGCKIGFIKDLVVDCDECKILSLIIPKDRDSFFGKEENIEIKWDDIIKIGIDVILVSISQDDILENK</sequence>
<dbReference type="Gene3D" id="2.30.30.240">
    <property type="entry name" value="PRC-barrel domain"/>
    <property type="match status" value="1"/>
</dbReference>
<gene>
    <name evidence="2" type="ORF">Z968_07610</name>
</gene>
<proteinExistence type="predicted"/>
<dbReference type="Pfam" id="PF05239">
    <property type="entry name" value="PRC"/>
    <property type="match status" value="1"/>
</dbReference>
<reference evidence="2 3" key="1">
    <citation type="submission" date="2014-01" db="EMBL/GenBank/DDBJ databases">
        <title>Plasmidome dynamics in the species complex Clostridium novyi sensu lato converts strains of independent lineages into distinctly different pathogens.</title>
        <authorList>
            <person name="Skarin H."/>
            <person name="Segerman B."/>
        </authorList>
    </citation>
    <scope>NUCLEOTIDE SEQUENCE [LARGE SCALE GENOMIC DNA]</scope>
    <source>
        <strain evidence="2 3">4552</strain>
    </source>
</reference>
<dbReference type="NCBIfam" id="TIGR02888">
    <property type="entry name" value="spore_YlmC_YmxH"/>
    <property type="match status" value="1"/>
</dbReference>
<evidence type="ECO:0000313" key="3">
    <source>
        <dbReference type="Proteomes" id="UP000030012"/>
    </source>
</evidence>
<organism evidence="2 3">
    <name type="scientific">Clostridium novyi A str. 4552</name>
    <dbReference type="NCBI Taxonomy" id="1444289"/>
    <lineage>
        <taxon>Bacteria</taxon>
        <taxon>Bacillati</taxon>
        <taxon>Bacillota</taxon>
        <taxon>Clostridia</taxon>
        <taxon>Eubacteriales</taxon>
        <taxon>Clostridiaceae</taxon>
        <taxon>Clostridium</taxon>
    </lineage>
</organism>
<dbReference type="InterPro" id="IPR014238">
    <property type="entry name" value="Spore_YlmC/YmxH"/>
</dbReference>
<evidence type="ECO:0000259" key="1">
    <source>
        <dbReference type="Pfam" id="PF05239"/>
    </source>
</evidence>
<dbReference type="PANTHER" id="PTHR40061:SF1">
    <property type="entry name" value="SPORULATION PROTEIN YLMC-RELATED"/>
    <property type="match status" value="1"/>
</dbReference>
<dbReference type="Proteomes" id="UP000030012">
    <property type="component" value="Unassembled WGS sequence"/>
</dbReference>
<accession>A0A0A0I5I4</accession>
<feature type="domain" description="PRC-barrel" evidence="1">
    <location>
        <begin position="1"/>
        <end position="79"/>
    </location>
</feature>